<dbReference type="SUPFAM" id="SSF103473">
    <property type="entry name" value="MFS general substrate transporter"/>
    <property type="match status" value="1"/>
</dbReference>
<evidence type="ECO:0000256" key="3">
    <source>
        <dbReference type="ARBA" id="ARBA00022448"/>
    </source>
</evidence>
<gene>
    <name evidence="9" type="ORF">GJ689_15850</name>
</gene>
<keyword evidence="3" id="KW-0813">Transport</keyword>
<feature type="transmembrane region" description="Helical" evidence="8">
    <location>
        <begin position="345"/>
        <end position="366"/>
    </location>
</feature>
<name>A0A9X4XM43_9BRAD</name>
<comment type="caution">
    <text evidence="9">The sequence shown here is derived from an EMBL/GenBank/DDBJ whole genome shotgun (WGS) entry which is preliminary data.</text>
</comment>
<dbReference type="PANTHER" id="PTHR12778:SF10">
    <property type="entry name" value="MAJOR FACILITATOR SUPERFAMILY DOMAIN-CONTAINING PROTEIN 3"/>
    <property type="match status" value="1"/>
</dbReference>
<feature type="compositionally biased region" description="Low complexity" evidence="7">
    <location>
        <begin position="7"/>
        <end position="29"/>
    </location>
</feature>
<feature type="transmembrane region" description="Helical" evidence="8">
    <location>
        <begin position="142"/>
        <end position="164"/>
    </location>
</feature>
<dbReference type="AlphaFoldDB" id="A0A9X4XM43"/>
<feature type="transmembrane region" description="Helical" evidence="8">
    <location>
        <begin position="318"/>
        <end position="338"/>
    </location>
</feature>
<dbReference type="RefSeq" id="WP_155480327.1">
    <property type="nucleotide sequence ID" value="NZ_WNKV01000011.1"/>
</dbReference>
<organism evidence="9 10">
    <name type="scientific">Rhodoplanes serenus</name>
    <dbReference type="NCBI Taxonomy" id="200615"/>
    <lineage>
        <taxon>Bacteria</taxon>
        <taxon>Pseudomonadati</taxon>
        <taxon>Pseudomonadota</taxon>
        <taxon>Alphaproteobacteria</taxon>
        <taxon>Hyphomicrobiales</taxon>
        <taxon>Nitrobacteraceae</taxon>
        <taxon>Rhodoplanes</taxon>
    </lineage>
</organism>
<evidence type="ECO:0000256" key="2">
    <source>
        <dbReference type="ARBA" id="ARBA00008335"/>
    </source>
</evidence>
<dbReference type="NCBIfam" id="TIGR00901">
    <property type="entry name" value="2A0125"/>
    <property type="match status" value="1"/>
</dbReference>
<evidence type="ECO:0000313" key="10">
    <source>
        <dbReference type="Proteomes" id="UP000438991"/>
    </source>
</evidence>
<evidence type="ECO:0000256" key="4">
    <source>
        <dbReference type="ARBA" id="ARBA00022692"/>
    </source>
</evidence>
<keyword evidence="6 8" id="KW-0472">Membrane</keyword>
<feature type="transmembrane region" description="Helical" evidence="8">
    <location>
        <begin position="437"/>
        <end position="458"/>
    </location>
</feature>
<dbReference type="Proteomes" id="UP000438991">
    <property type="component" value="Unassembled WGS sequence"/>
</dbReference>
<feature type="transmembrane region" description="Helical" evidence="8">
    <location>
        <begin position="46"/>
        <end position="70"/>
    </location>
</feature>
<feature type="transmembrane region" description="Helical" evidence="8">
    <location>
        <begin position="118"/>
        <end position="136"/>
    </location>
</feature>
<dbReference type="Pfam" id="PF07690">
    <property type="entry name" value="MFS_1"/>
    <property type="match status" value="1"/>
</dbReference>
<dbReference type="InterPro" id="IPR036259">
    <property type="entry name" value="MFS_trans_sf"/>
</dbReference>
<sequence>MTPPTPATSATPAEPAGPAPLAGPAGAAPSRPSFVETITVYLRPRVLIVMFLGFSAGLPLALSGSTLLVWMRETGVDLGTIGLFALVGTPYTLKFAWAPVVDALDVPVLSRLLGRRRGWLVLTQLLLIAAIVGLALCDPAKAPGLVALGALLVAAASATQDIVIDAFRVESLPENEQAAGMASYVAAYRIGMLASTAGALFLVSGFEAAGLGKAAAWTWGYVTMAGLVAIGIVTTLVATEPAASARAMHDPAAHAAGSPLRRVTVAAVGAFSEFLTRENAALILAFVVFFKFCDAFAGAMTAPFVIDLGFSRNDYAAIVKGVGLAATLVGGFVGGTLARAYPLVTAMWIGALLQSGSNLVFAWQAVVGVKLWALTVSIIVENFTAAIGTVVFVAYLSALCHSPLHTATQYALLTALAAIGRTYLSAGAGYVAEASGWVTFFLLSAVAAIPSLVLLAWLQRTGHFRALAASAAAKRSVQDT</sequence>
<dbReference type="InterPro" id="IPR011701">
    <property type="entry name" value="MFS"/>
</dbReference>
<dbReference type="GO" id="GO:0022857">
    <property type="term" value="F:transmembrane transporter activity"/>
    <property type="evidence" value="ECO:0007669"/>
    <property type="project" value="InterPro"/>
</dbReference>
<keyword evidence="4 8" id="KW-0812">Transmembrane</keyword>
<feature type="transmembrane region" description="Helical" evidence="8">
    <location>
        <begin position="410"/>
        <end position="431"/>
    </location>
</feature>
<keyword evidence="5 8" id="KW-1133">Transmembrane helix</keyword>
<comment type="similarity">
    <text evidence="2">Belongs to the major facilitator superfamily.</text>
</comment>
<protein>
    <submittedName>
        <fullName evidence="9">MFS transporter</fullName>
    </submittedName>
</protein>
<feature type="region of interest" description="Disordered" evidence="7">
    <location>
        <begin position="1"/>
        <end position="29"/>
    </location>
</feature>
<proteinExistence type="inferred from homology"/>
<feature type="transmembrane region" description="Helical" evidence="8">
    <location>
        <begin position="185"/>
        <end position="206"/>
    </location>
</feature>
<evidence type="ECO:0000256" key="6">
    <source>
        <dbReference type="ARBA" id="ARBA00023136"/>
    </source>
</evidence>
<dbReference type="PANTHER" id="PTHR12778">
    <property type="entry name" value="SOLUTE CARRIER FAMILY 33 ACETYL-COA TRANSPORTER -RELATED"/>
    <property type="match status" value="1"/>
</dbReference>
<dbReference type="Gene3D" id="1.20.1250.20">
    <property type="entry name" value="MFS general substrate transporter like domains"/>
    <property type="match status" value="2"/>
</dbReference>
<evidence type="ECO:0000256" key="8">
    <source>
        <dbReference type="SAM" id="Phobius"/>
    </source>
</evidence>
<comment type="subcellular location">
    <subcellularLocation>
        <location evidence="1">Membrane</location>
        <topology evidence="1">Multi-pass membrane protein</topology>
    </subcellularLocation>
</comment>
<feature type="transmembrane region" description="Helical" evidence="8">
    <location>
        <begin position="281"/>
        <end position="306"/>
    </location>
</feature>
<dbReference type="GO" id="GO:0016020">
    <property type="term" value="C:membrane"/>
    <property type="evidence" value="ECO:0007669"/>
    <property type="project" value="UniProtKB-SubCell"/>
</dbReference>
<evidence type="ECO:0000256" key="7">
    <source>
        <dbReference type="SAM" id="MobiDB-lite"/>
    </source>
</evidence>
<evidence type="ECO:0000313" key="9">
    <source>
        <dbReference type="EMBL" id="MTW17680.1"/>
    </source>
</evidence>
<dbReference type="FunFam" id="1.20.1250.20:FF:000072">
    <property type="entry name" value="Muropeptide transporter AmpG"/>
    <property type="match status" value="1"/>
</dbReference>
<reference evidence="9 10" key="1">
    <citation type="submission" date="2019-11" db="EMBL/GenBank/DDBJ databases">
        <title>Whole-genome sequence of Rhodoplanes serenus DSM 18633, type strain.</title>
        <authorList>
            <person name="Kyndt J.A."/>
            <person name="Meyer T.E."/>
        </authorList>
    </citation>
    <scope>NUCLEOTIDE SEQUENCE [LARGE SCALE GENOMIC DNA]</scope>
    <source>
        <strain evidence="9 10">DSM 18633</strain>
    </source>
</reference>
<dbReference type="EMBL" id="WNKV01000011">
    <property type="protein sequence ID" value="MTW17680.1"/>
    <property type="molecule type" value="Genomic_DNA"/>
</dbReference>
<dbReference type="InterPro" id="IPR004752">
    <property type="entry name" value="AmpG_permease/AT-1"/>
</dbReference>
<evidence type="ECO:0000256" key="1">
    <source>
        <dbReference type="ARBA" id="ARBA00004141"/>
    </source>
</evidence>
<feature type="transmembrane region" description="Helical" evidence="8">
    <location>
        <begin position="218"/>
        <end position="238"/>
    </location>
</feature>
<accession>A0A9X4XM43</accession>
<feature type="transmembrane region" description="Helical" evidence="8">
    <location>
        <begin position="372"/>
        <end position="398"/>
    </location>
</feature>
<evidence type="ECO:0000256" key="5">
    <source>
        <dbReference type="ARBA" id="ARBA00022989"/>
    </source>
</evidence>
<feature type="transmembrane region" description="Helical" evidence="8">
    <location>
        <begin position="76"/>
        <end position="97"/>
    </location>
</feature>